<proteinExistence type="predicted"/>
<protein>
    <submittedName>
        <fullName evidence="2">Uncharacterized protein</fullName>
    </submittedName>
</protein>
<keyword evidence="3" id="KW-1185">Reference proteome</keyword>
<evidence type="ECO:0000313" key="3">
    <source>
        <dbReference type="Proteomes" id="UP000070483"/>
    </source>
</evidence>
<reference evidence="2" key="1">
    <citation type="submission" date="2016-01" db="EMBL/GenBank/DDBJ databases">
        <authorList>
            <person name="Oliw E.H."/>
        </authorList>
    </citation>
    <scope>NUCLEOTIDE SEQUENCE [LARGE SCALE GENOMIC DNA]</scope>
    <source>
        <strain evidence="2">KA00185</strain>
    </source>
</reference>
<reference evidence="3" key="2">
    <citation type="submission" date="2016-01" db="EMBL/GenBank/DDBJ databases">
        <authorList>
            <person name="Mitreva M."/>
            <person name="Pepin K.H."/>
            <person name="Mihindukulasuriya K.A."/>
            <person name="Fulton R."/>
            <person name="Fronick C."/>
            <person name="O'Laughlin M."/>
            <person name="Miner T."/>
            <person name="Herter B."/>
            <person name="Rosa B.A."/>
            <person name="Cordes M."/>
            <person name="Tomlinson C."/>
            <person name="Wollam A."/>
            <person name="Palsikar V.B."/>
            <person name="Mardis E.R."/>
            <person name="Wilson R.K."/>
        </authorList>
    </citation>
    <scope>NUCLEOTIDE SEQUENCE [LARGE SCALE GENOMIC DNA]</scope>
    <source>
        <strain evidence="3">KA00185</strain>
    </source>
</reference>
<dbReference type="Proteomes" id="UP000321501">
    <property type="component" value="Chromosome"/>
</dbReference>
<reference evidence="1 4" key="3">
    <citation type="submission" date="2019-07" db="EMBL/GenBank/DDBJ databases">
        <title>Complete Genome Sequence of Leptotrichia wadei Strain JMUB3934.</title>
        <authorList>
            <person name="Watanabe S."/>
            <person name="Cui L."/>
        </authorList>
    </citation>
    <scope>NUCLEOTIDE SEQUENCE [LARGE SCALE GENOMIC DNA]</scope>
    <source>
        <strain evidence="1 4">JMUB3934</strain>
    </source>
</reference>
<dbReference type="STRING" id="157687.HMPREF3180_01812"/>
<dbReference type="RefSeq" id="WP_060918388.1">
    <property type="nucleotide sequence ID" value="NZ_AP019835.1"/>
</dbReference>
<dbReference type="Proteomes" id="UP000070483">
    <property type="component" value="Unassembled WGS sequence"/>
</dbReference>
<name>A0A134A189_9FUSO</name>
<dbReference type="EMBL" id="AP019835">
    <property type="protein sequence ID" value="BBM50062.1"/>
    <property type="molecule type" value="Genomic_DNA"/>
</dbReference>
<dbReference type="OrthoDB" id="79064at2"/>
<evidence type="ECO:0000313" key="4">
    <source>
        <dbReference type="Proteomes" id="UP000321501"/>
    </source>
</evidence>
<evidence type="ECO:0000313" key="1">
    <source>
        <dbReference type="EMBL" id="BBM50062.1"/>
    </source>
</evidence>
<gene>
    <name evidence="2" type="ORF">HMPREF3180_01812</name>
    <name evidence="1" type="ORF">JMUB3934_1358</name>
</gene>
<sequence>MKMGSQLKRGLIILAGIAMLSMSLAAKEMVTYPKDNKATQALGFVKLENSFGISSSPEGNTVYINSGGKPLERVFGAVEDNDNKFSEIKNNKVIINGGVLATNGFWEKDGVKAVRGGSVYGGAGQNSVVSDNEIIIKGDSKIGGNVYGGYSHRGSVINNKIVIESNSVLFGKESILFGGRGSRNINVKDNKPEPVDVITGNTLDLKAKNIKVKDIKNFEKIVFEISNKTRQNDKILILTNSEGAAPEKPEIVKISSKITDISETEKDKILAQKNKAINLDINVVFQNKPSKNIKNLKITLINAENGLEFNKLPENIEKTEKGYKYSVKFEKDAKNLYAIINASLIKN</sequence>
<organism evidence="2 3">
    <name type="scientific">Leptotrichia wadei</name>
    <dbReference type="NCBI Taxonomy" id="157687"/>
    <lineage>
        <taxon>Bacteria</taxon>
        <taxon>Fusobacteriati</taxon>
        <taxon>Fusobacteriota</taxon>
        <taxon>Fusobacteriia</taxon>
        <taxon>Fusobacteriales</taxon>
        <taxon>Leptotrichiaceae</taxon>
        <taxon>Leptotrichia</taxon>
    </lineage>
</organism>
<dbReference type="PATRIC" id="fig|157687.3.peg.1805"/>
<accession>A0A134A189</accession>
<dbReference type="AlphaFoldDB" id="A0A134A189"/>
<dbReference type="EMBL" id="LSDD01000133">
    <property type="protein sequence ID" value="KXB61442.1"/>
    <property type="molecule type" value="Genomic_DNA"/>
</dbReference>
<evidence type="ECO:0000313" key="2">
    <source>
        <dbReference type="EMBL" id="KXB61442.1"/>
    </source>
</evidence>